<name>A0A8J2TKX8_9BACI</name>
<dbReference type="InterPro" id="IPR050789">
    <property type="entry name" value="Diverse_Enzym_Activities"/>
</dbReference>
<dbReference type="Gene3D" id="3.40.710.10">
    <property type="entry name" value="DD-peptidase/beta-lactamase superfamily"/>
    <property type="match status" value="1"/>
</dbReference>
<proteinExistence type="predicted"/>
<evidence type="ECO:0000313" key="2">
    <source>
        <dbReference type="EMBL" id="GFZ76700.1"/>
    </source>
</evidence>
<dbReference type="InterPro" id="IPR012338">
    <property type="entry name" value="Beta-lactam/transpept-like"/>
</dbReference>
<evidence type="ECO:0000259" key="1">
    <source>
        <dbReference type="Pfam" id="PF00144"/>
    </source>
</evidence>
<dbReference type="Pfam" id="PF00144">
    <property type="entry name" value="Beta-lactamase"/>
    <property type="match status" value="1"/>
</dbReference>
<comment type="caution">
    <text evidence="2">The sequence shown here is derived from an EMBL/GenBank/DDBJ whole genome shotgun (WGS) entry which is preliminary data.</text>
</comment>
<dbReference type="PANTHER" id="PTHR43283">
    <property type="entry name" value="BETA-LACTAMASE-RELATED"/>
    <property type="match status" value="1"/>
</dbReference>
<dbReference type="SUPFAM" id="SSF56601">
    <property type="entry name" value="beta-lactamase/transpeptidase-like"/>
    <property type="match status" value="1"/>
</dbReference>
<gene>
    <name evidence="2" type="ORF">GCM10010978_17980</name>
</gene>
<keyword evidence="3" id="KW-1185">Reference proteome</keyword>
<protein>
    <recommendedName>
        <fullName evidence="1">Beta-lactamase-related domain-containing protein</fullName>
    </recommendedName>
</protein>
<reference evidence="2" key="1">
    <citation type="journal article" date="2014" name="Int. J. Syst. Evol. Microbiol.">
        <title>Complete genome sequence of Corynebacterium casei LMG S-19264T (=DSM 44701T), isolated from a smear-ripened cheese.</title>
        <authorList>
            <consortium name="US DOE Joint Genome Institute (JGI-PGF)"/>
            <person name="Walter F."/>
            <person name="Albersmeier A."/>
            <person name="Kalinowski J."/>
            <person name="Ruckert C."/>
        </authorList>
    </citation>
    <scope>NUCLEOTIDE SEQUENCE</scope>
    <source>
        <strain evidence="2">CGMCC 1.12360</strain>
    </source>
</reference>
<organism evidence="2 3">
    <name type="scientific">Compostibacillus humi</name>
    <dbReference type="NCBI Taxonomy" id="1245525"/>
    <lineage>
        <taxon>Bacteria</taxon>
        <taxon>Bacillati</taxon>
        <taxon>Bacillota</taxon>
        <taxon>Bacilli</taxon>
        <taxon>Bacillales</taxon>
        <taxon>Bacillaceae</taxon>
        <taxon>Compostibacillus</taxon>
    </lineage>
</organism>
<sequence>MAAKVDASVVKEAAAKAVLKKNIFGTVICVENGKNTISHTSSAGNLTAETPYFIASVTKLYVTACLLKLRAENKLQLHDSISNYISDDVLHQLHIYNGKDYSKEITIKHLLSNTSGIPDYFSADVINQLTAGKDQSWGFARTISTARKKKPKFAPGKRAQYSDTNFQLLGKIIETITEQDIHSVFKQYIFNELELKDTYLYEDVNDKRPAPLYYKNRTLRLPKYMASIGPEGGIVSTAKESMIFLKAFINGHFFPKETFDELQDWKIIFNPGLFFYGVGIERQPLSIRDLNNGLIGHWGQTGAFSFYHSKTDLYFTGTTNQFFGQRAAAAMMIQIIKQAKQP</sequence>
<evidence type="ECO:0000313" key="3">
    <source>
        <dbReference type="Proteomes" id="UP000602050"/>
    </source>
</evidence>
<accession>A0A8J2TKX8</accession>
<dbReference type="AlphaFoldDB" id="A0A8J2TKX8"/>
<dbReference type="InterPro" id="IPR001466">
    <property type="entry name" value="Beta-lactam-related"/>
</dbReference>
<dbReference type="Proteomes" id="UP000602050">
    <property type="component" value="Unassembled WGS sequence"/>
</dbReference>
<dbReference type="EMBL" id="BMEV01000030">
    <property type="protein sequence ID" value="GFZ76700.1"/>
    <property type="molecule type" value="Genomic_DNA"/>
</dbReference>
<feature type="domain" description="Beta-lactamase-related" evidence="1">
    <location>
        <begin position="20"/>
        <end position="329"/>
    </location>
</feature>
<dbReference type="RefSeq" id="WP_188392068.1">
    <property type="nucleotide sequence ID" value="NZ_BMEV01000030.1"/>
</dbReference>
<reference evidence="2" key="2">
    <citation type="submission" date="2020-09" db="EMBL/GenBank/DDBJ databases">
        <authorList>
            <person name="Sun Q."/>
            <person name="Zhou Y."/>
        </authorList>
    </citation>
    <scope>NUCLEOTIDE SEQUENCE</scope>
    <source>
        <strain evidence="2">CGMCC 1.12360</strain>
    </source>
</reference>